<dbReference type="Proteomes" id="UP000343335">
    <property type="component" value="Unassembled WGS sequence"/>
</dbReference>
<gene>
    <name evidence="1" type="ORF">PCO31010_00190</name>
</gene>
<protein>
    <recommendedName>
        <fullName evidence="3">Integrase</fullName>
    </recommendedName>
</protein>
<organism evidence="1 2">
    <name type="scientific">Pandoraea commovens</name>
    <dbReference type="NCBI Taxonomy" id="2508289"/>
    <lineage>
        <taxon>Bacteria</taxon>
        <taxon>Pseudomonadati</taxon>
        <taxon>Pseudomonadota</taxon>
        <taxon>Betaproteobacteria</taxon>
        <taxon>Burkholderiales</taxon>
        <taxon>Burkholderiaceae</taxon>
        <taxon>Pandoraea</taxon>
    </lineage>
</organism>
<reference evidence="1 2" key="1">
    <citation type="submission" date="2019-08" db="EMBL/GenBank/DDBJ databases">
        <authorList>
            <person name="Peeters C."/>
        </authorList>
    </citation>
    <scope>NUCLEOTIDE SEQUENCE [LARGE SCALE GENOMIC DNA]</scope>
    <source>
        <strain evidence="1 2">LMG 31010</strain>
    </source>
</reference>
<evidence type="ECO:0000313" key="1">
    <source>
        <dbReference type="EMBL" id="VVD62672.1"/>
    </source>
</evidence>
<evidence type="ECO:0000313" key="2">
    <source>
        <dbReference type="Proteomes" id="UP000343335"/>
    </source>
</evidence>
<dbReference type="RefSeq" id="WP_246184377.1">
    <property type="nucleotide sequence ID" value="NZ_CABPSA010000001.1"/>
</dbReference>
<dbReference type="AlphaFoldDB" id="A0A5E4RJL2"/>
<accession>A0A5E4RJL2</accession>
<dbReference type="EMBL" id="CABPSA010000001">
    <property type="protein sequence ID" value="VVD62672.1"/>
    <property type="molecule type" value="Genomic_DNA"/>
</dbReference>
<name>A0A5E4RJL2_9BURK</name>
<proteinExistence type="predicted"/>
<sequence>MTPQFEAYIGLGKRLMLEKGINWDFMLDDQGKATDGIGWPLSLMAGDVPPPAFYLRDLSVDPKALEIYAEKFGRSGELKAKCRPLSVAWQDLIKAAVAEQLLFKRNTAPHAAQQVARPLRVLATCTTAAPWALTMDDFRSAMTVASEIQRSGQLSDRIVGLARTLFDTHHLLQAGPIYGLLAQKRLITGPSRIARHTWSEAQLRDDLSDRKRAERLPEKRAFWELVRIITTEKPQTFVDALRFVALQTMIVSGLRISEVALLPADCLRERDYFDRNGSPAAHAGGISKALLLRHFAEKQHDENSDSRLLIERLQPVPTMFESILRQALERVSVMTAPLRHTLRLQCETGRILPWYGLDDLVPFRELYPHLTGNPFFLDIEQTPYFERYRSAFDPAVFDEIHADQLAAPTSTRLNMALYIFGNRLKALVSSGKTTLRFRRSDGSPIPVDTRMSWPQVYLHVGELEAHLRVHTPTKLSDTSAFPIEYGTLQPWEFMFLHPKRSVAEERNTGICDVSRCMGVNRPDAMLIQLALGDHPSTPNLFGKYGETAEDRALTLASHSLRHLQNTELFRLGVADTIISKRYNRKSVAQSYEYDHRSLAEDLDLIEIPEDIEFRLGEKSATVARLIASDKIRGPIVDSFRRIQTSEGDVAAFEYLKIEADGFHATPYGYCMSSFTVDPCPNHLE</sequence>
<evidence type="ECO:0008006" key="3">
    <source>
        <dbReference type="Google" id="ProtNLM"/>
    </source>
</evidence>